<gene>
    <name evidence="2" type="ORF">STIAU_3906</name>
</gene>
<accession>Q099F7</accession>
<dbReference type="AlphaFoldDB" id="Q099F7"/>
<sequence length="432" mass="48022">MPDGGVDSPQRDERGPDGVGLPLLVQDARQPPDPVLGRGIGRIHGQGEVVTHRADVDDPPSALGLHPLERLARAQEGARQVHVERLAPILDGRLLDRREDANPRAVDQQADGAQLLLHLLEHRRHGGLIRDVHPARVRRVLRDVIRGAHRVHALGPQPADDRRANVSGPANDDRIPGSHDLCLSRHPVRKAWTLSPGRAGNGGEERQGGEAAAGIHPASPQERRRPRGDAELPPHLLQRHLQQGFEPRPQQGRGRHAPLEVLRLDLPRIDVAQVLVAPLRDVRVRGRLRQEEGQRHGRHAERERLHGDLVRVRRLIGAQHVKEVMALVEPVNGVLRGRCVRAEARLDGKEVREQPVVRHVARIGVAERALRQRRERLGLWKRRIPALGVQPSEARHREQGGIAGRQAPRRGQRGDDLRQGGLAPCQAPRKLH</sequence>
<protein>
    <submittedName>
        <fullName evidence="2">Uncharacterized protein</fullName>
    </submittedName>
</protein>
<feature type="region of interest" description="Disordered" evidence="1">
    <location>
        <begin position="1"/>
        <end position="32"/>
    </location>
</feature>
<evidence type="ECO:0000256" key="1">
    <source>
        <dbReference type="SAM" id="MobiDB-lite"/>
    </source>
</evidence>
<organism evidence="2 3">
    <name type="scientific">Stigmatella aurantiaca (strain DW4/3-1)</name>
    <dbReference type="NCBI Taxonomy" id="378806"/>
    <lineage>
        <taxon>Bacteria</taxon>
        <taxon>Pseudomonadati</taxon>
        <taxon>Myxococcota</taxon>
        <taxon>Myxococcia</taxon>
        <taxon>Myxococcales</taxon>
        <taxon>Cystobacterineae</taxon>
        <taxon>Archangiaceae</taxon>
        <taxon>Stigmatella</taxon>
    </lineage>
</organism>
<proteinExistence type="predicted"/>
<evidence type="ECO:0000313" key="3">
    <source>
        <dbReference type="Proteomes" id="UP000032702"/>
    </source>
</evidence>
<feature type="compositionally biased region" description="Basic and acidic residues" evidence="1">
    <location>
        <begin position="221"/>
        <end position="231"/>
    </location>
</feature>
<dbReference type="EMBL" id="AAMD01000018">
    <property type="protein sequence ID" value="EAU68337.1"/>
    <property type="molecule type" value="Genomic_DNA"/>
</dbReference>
<feature type="region of interest" description="Disordered" evidence="1">
    <location>
        <begin position="390"/>
        <end position="432"/>
    </location>
</feature>
<dbReference type="Proteomes" id="UP000032702">
    <property type="component" value="Unassembled WGS sequence"/>
</dbReference>
<feature type="region of interest" description="Disordered" evidence="1">
    <location>
        <begin position="152"/>
        <end position="231"/>
    </location>
</feature>
<name>Q099F7_STIAD</name>
<reference evidence="2 3" key="1">
    <citation type="submission" date="2006-04" db="EMBL/GenBank/DDBJ databases">
        <authorList>
            <person name="Nierman W.C."/>
        </authorList>
    </citation>
    <scope>NUCLEOTIDE SEQUENCE [LARGE SCALE GENOMIC DNA]</scope>
    <source>
        <strain evidence="2 3">DW4/3-1</strain>
    </source>
</reference>
<evidence type="ECO:0000313" key="2">
    <source>
        <dbReference type="EMBL" id="EAU68337.1"/>
    </source>
</evidence>
<comment type="caution">
    <text evidence="2">The sequence shown here is derived from an EMBL/GenBank/DDBJ whole genome shotgun (WGS) entry which is preliminary data.</text>
</comment>